<gene>
    <name evidence="2" type="ORF">NC653_009910</name>
</gene>
<feature type="transmembrane region" description="Helical" evidence="1">
    <location>
        <begin position="12"/>
        <end position="30"/>
    </location>
</feature>
<organism evidence="2 3">
    <name type="scientific">Populus alba x Populus x berolinensis</name>
    <dbReference type="NCBI Taxonomy" id="444605"/>
    <lineage>
        <taxon>Eukaryota</taxon>
        <taxon>Viridiplantae</taxon>
        <taxon>Streptophyta</taxon>
        <taxon>Embryophyta</taxon>
        <taxon>Tracheophyta</taxon>
        <taxon>Spermatophyta</taxon>
        <taxon>Magnoliopsida</taxon>
        <taxon>eudicotyledons</taxon>
        <taxon>Gunneridae</taxon>
        <taxon>Pentapetalae</taxon>
        <taxon>rosids</taxon>
        <taxon>fabids</taxon>
        <taxon>Malpighiales</taxon>
        <taxon>Salicaceae</taxon>
        <taxon>Saliceae</taxon>
        <taxon>Populus</taxon>
    </lineage>
</organism>
<dbReference type="AlphaFoldDB" id="A0AAD6RAN7"/>
<accession>A0AAD6RAN7</accession>
<keyword evidence="1" id="KW-0812">Transmembrane</keyword>
<evidence type="ECO:0000313" key="3">
    <source>
        <dbReference type="Proteomes" id="UP001164929"/>
    </source>
</evidence>
<keyword evidence="1" id="KW-1133">Transmembrane helix</keyword>
<reference evidence="2" key="1">
    <citation type="journal article" date="2023" name="Mol. Ecol. Resour.">
        <title>Chromosome-level genome assembly of a triploid poplar Populus alba 'Berolinensis'.</title>
        <authorList>
            <person name="Chen S."/>
            <person name="Yu Y."/>
            <person name="Wang X."/>
            <person name="Wang S."/>
            <person name="Zhang T."/>
            <person name="Zhou Y."/>
            <person name="He R."/>
            <person name="Meng N."/>
            <person name="Wang Y."/>
            <person name="Liu W."/>
            <person name="Liu Z."/>
            <person name="Liu J."/>
            <person name="Guo Q."/>
            <person name="Huang H."/>
            <person name="Sederoff R.R."/>
            <person name="Wang G."/>
            <person name="Qu G."/>
            <person name="Chen S."/>
        </authorList>
    </citation>
    <scope>NUCLEOTIDE SEQUENCE</scope>
    <source>
        <strain evidence="2">SC-2020</strain>
    </source>
</reference>
<name>A0AAD6RAN7_9ROSI</name>
<dbReference type="EMBL" id="JAQIZT010000003">
    <property type="protein sequence ID" value="KAJ7005253.1"/>
    <property type="molecule type" value="Genomic_DNA"/>
</dbReference>
<evidence type="ECO:0000313" key="2">
    <source>
        <dbReference type="EMBL" id="KAJ7005253.1"/>
    </source>
</evidence>
<dbReference type="Proteomes" id="UP001164929">
    <property type="component" value="Chromosome 3"/>
</dbReference>
<keyword evidence="3" id="KW-1185">Reference proteome</keyword>
<sequence>MSPPRTRQDHSASNLLVLLAFAVSWMLFLTSH</sequence>
<comment type="caution">
    <text evidence="2">The sequence shown here is derived from an EMBL/GenBank/DDBJ whole genome shotgun (WGS) entry which is preliminary data.</text>
</comment>
<evidence type="ECO:0000256" key="1">
    <source>
        <dbReference type="SAM" id="Phobius"/>
    </source>
</evidence>
<proteinExistence type="predicted"/>
<keyword evidence="1" id="KW-0472">Membrane</keyword>
<protein>
    <submittedName>
        <fullName evidence="2">Uncharacterized protein</fullName>
    </submittedName>
</protein>